<reference evidence="1" key="1">
    <citation type="journal article" date="2021" name="Proc. Natl. Acad. Sci. U.S.A.">
        <title>A Catalog of Tens of Thousands of Viruses from Human Metagenomes Reveals Hidden Associations with Chronic Diseases.</title>
        <authorList>
            <person name="Tisza M.J."/>
            <person name="Buck C.B."/>
        </authorList>
    </citation>
    <scope>NUCLEOTIDE SEQUENCE</scope>
    <source>
        <strain evidence="1">CtqwO1</strain>
    </source>
</reference>
<name>A0A8S5QNU4_9CAUD</name>
<dbReference type="EMBL" id="BK015696">
    <property type="protein sequence ID" value="DAE20489.1"/>
    <property type="molecule type" value="Genomic_DNA"/>
</dbReference>
<accession>A0A8S5QNU4</accession>
<evidence type="ECO:0000313" key="1">
    <source>
        <dbReference type="EMBL" id="DAE20489.1"/>
    </source>
</evidence>
<organism evidence="1">
    <name type="scientific">Siphoviridae sp. ctqwO1</name>
    <dbReference type="NCBI Taxonomy" id="2826472"/>
    <lineage>
        <taxon>Viruses</taxon>
        <taxon>Duplodnaviria</taxon>
        <taxon>Heunggongvirae</taxon>
        <taxon>Uroviricota</taxon>
        <taxon>Caudoviricetes</taxon>
    </lineage>
</organism>
<protein>
    <submittedName>
        <fullName evidence="1">Uncharacterized protein</fullName>
    </submittedName>
</protein>
<sequence>MTLNELLKVVDDNTRIQIRLKMFGSTFSTNRYKNYLLNDEKEAKLLALEVETVWTTEDEDISTLVVSLK</sequence>
<proteinExistence type="predicted"/>